<dbReference type="Proteomes" id="UP000265515">
    <property type="component" value="Unassembled WGS sequence"/>
</dbReference>
<proteinExistence type="predicted"/>
<keyword evidence="3" id="KW-1185">Reference proteome</keyword>
<dbReference type="EMBL" id="BFEA01001465">
    <property type="protein sequence ID" value="GBG93339.1"/>
    <property type="molecule type" value="Genomic_DNA"/>
</dbReference>
<feature type="compositionally biased region" description="Basic and acidic residues" evidence="1">
    <location>
        <begin position="1"/>
        <end position="12"/>
    </location>
</feature>
<feature type="region of interest" description="Disordered" evidence="1">
    <location>
        <begin position="72"/>
        <end position="95"/>
    </location>
</feature>
<dbReference type="Gramene" id="GBG93339">
    <property type="protein sequence ID" value="GBG93339"/>
    <property type="gene ID" value="CBR_g65320"/>
</dbReference>
<name>A0A388MFS4_CHABU</name>
<evidence type="ECO:0000313" key="2">
    <source>
        <dbReference type="EMBL" id="GBG93339.1"/>
    </source>
</evidence>
<organism evidence="2 3">
    <name type="scientific">Chara braunii</name>
    <name type="common">Braun's stonewort</name>
    <dbReference type="NCBI Taxonomy" id="69332"/>
    <lineage>
        <taxon>Eukaryota</taxon>
        <taxon>Viridiplantae</taxon>
        <taxon>Streptophyta</taxon>
        <taxon>Charophyceae</taxon>
        <taxon>Charales</taxon>
        <taxon>Characeae</taxon>
        <taxon>Chara</taxon>
    </lineage>
</organism>
<sequence length="133" mass="14500">RSADNGESREVESTISEDVTELFDKDYNSSICPERSPRSPISEVSVGKYDSDVSDYETPRSSAATFENWSLHGGDRGCRGGGGGPLSKPGGFPHLSEAYGRFQSARHQRFQSCSEEELTSHQPILRGSRAEVG</sequence>
<gene>
    <name evidence="2" type="ORF">CBR_g65320</name>
</gene>
<protein>
    <submittedName>
        <fullName evidence="2">Uncharacterized protein</fullName>
    </submittedName>
</protein>
<feature type="non-terminal residue" evidence="2">
    <location>
        <position position="1"/>
    </location>
</feature>
<evidence type="ECO:0000313" key="3">
    <source>
        <dbReference type="Proteomes" id="UP000265515"/>
    </source>
</evidence>
<dbReference type="AlphaFoldDB" id="A0A388MFS4"/>
<comment type="caution">
    <text evidence="2">The sequence shown here is derived from an EMBL/GenBank/DDBJ whole genome shotgun (WGS) entry which is preliminary data.</text>
</comment>
<feature type="region of interest" description="Disordered" evidence="1">
    <location>
        <begin position="1"/>
        <end position="20"/>
    </location>
</feature>
<feature type="region of interest" description="Disordered" evidence="1">
    <location>
        <begin position="26"/>
        <end position="58"/>
    </location>
</feature>
<accession>A0A388MFS4</accession>
<feature type="region of interest" description="Disordered" evidence="1">
    <location>
        <begin position="110"/>
        <end position="133"/>
    </location>
</feature>
<reference evidence="2 3" key="1">
    <citation type="journal article" date="2018" name="Cell">
        <title>The Chara Genome: Secondary Complexity and Implications for Plant Terrestrialization.</title>
        <authorList>
            <person name="Nishiyama T."/>
            <person name="Sakayama H."/>
            <person name="Vries J.D."/>
            <person name="Buschmann H."/>
            <person name="Saint-Marcoux D."/>
            <person name="Ullrich K.K."/>
            <person name="Haas F.B."/>
            <person name="Vanderstraeten L."/>
            <person name="Becker D."/>
            <person name="Lang D."/>
            <person name="Vosolsobe S."/>
            <person name="Rombauts S."/>
            <person name="Wilhelmsson P.K.I."/>
            <person name="Janitza P."/>
            <person name="Kern R."/>
            <person name="Heyl A."/>
            <person name="Rumpler F."/>
            <person name="Villalobos L.I.A.C."/>
            <person name="Clay J.M."/>
            <person name="Skokan R."/>
            <person name="Toyoda A."/>
            <person name="Suzuki Y."/>
            <person name="Kagoshima H."/>
            <person name="Schijlen E."/>
            <person name="Tajeshwar N."/>
            <person name="Catarino B."/>
            <person name="Hetherington A.J."/>
            <person name="Saltykova A."/>
            <person name="Bonnot C."/>
            <person name="Breuninger H."/>
            <person name="Symeonidi A."/>
            <person name="Radhakrishnan G.V."/>
            <person name="Van Nieuwerburgh F."/>
            <person name="Deforce D."/>
            <person name="Chang C."/>
            <person name="Karol K.G."/>
            <person name="Hedrich R."/>
            <person name="Ulvskov P."/>
            <person name="Glockner G."/>
            <person name="Delwiche C.F."/>
            <person name="Petrasek J."/>
            <person name="Van de Peer Y."/>
            <person name="Friml J."/>
            <person name="Beilby M."/>
            <person name="Dolan L."/>
            <person name="Kohara Y."/>
            <person name="Sugano S."/>
            <person name="Fujiyama A."/>
            <person name="Delaux P.-M."/>
            <person name="Quint M."/>
            <person name="TheiBen G."/>
            <person name="Hagemann M."/>
            <person name="Harholt J."/>
            <person name="Dunand C."/>
            <person name="Zachgo S."/>
            <person name="Langdale J."/>
            <person name="Maumus F."/>
            <person name="Straeten D.V.D."/>
            <person name="Gould S.B."/>
            <person name="Rensing S.A."/>
        </authorList>
    </citation>
    <scope>NUCLEOTIDE SEQUENCE [LARGE SCALE GENOMIC DNA]</scope>
    <source>
        <strain evidence="2 3">S276</strain>
    </source>
</reference>
<evidence type="ECO:0000256" key="1">
    <source>
        <dbReference type="SAM" id="MobiDB-lite"/>
    </source>
</evidence>